<reference evidence="1 2" key="1">
    <citation type="journal article" date="2018" name="PLoS ONE">
        <title>The draft genome of Kipferlia bialata reveals reductive genome evolution in fornicate parasites.</title>
        <authorList>
            <person name="Tanifuji G."/>
            <person name="Takabayashi S."/>
            <person name="Kume K."/>
            <person name="Takagi M."/>
            <person name="Nakayama T."/>
            <person name="Kamikawa R."/>
            <person name="Inagaki Y."/>
            <person name="Hashimoto T."/>
        </authorList>
    </citation>
    <scope>NUCLEOTIDE SEQUENCE [LARGE SCALE GENOMIC DNA]</scope>
    <source>
        <strain evidence="1">NY0173</strain>
    </source>
</reference>
<proteinExistence type="predicted"/>
<sequence>GTLRAEMAGRERLLESELNRKITELRQQAVYHRYVNE</sequence>
<feature type="non-terminal residue" evidence="1">
    <location>
        <position position="1"/>
    </location>
</feature>
<dbReference type="Proteomes" id="UP000265618">
    <property type="component" value="Unassembled WGS sequence"/>
</dbReference>
<dbReference type="EMBL" id="BDIP01011490">
    <property type="protein sequence ID" value="GCA65545.1"/>
    <property type="molecule type" value="Genomic_DNA"/>
</dbReference>
<organism evidence="1 2">
    <name type="scientific">Kipferlia bialata</name>
    <dbReference type="NCBI Taxonomy" id="797122"/>
    <lineage>
        <taxon>Eukaryota</taxon>
        <taxon>Metamonada</taxon>
        <taxon>Carpediemonas-like organisms</taxon>
        <taxon>Kipferlia</taxon>
    </lineage>
</organism>
<protein>
    <submittedName>
        <fullName evidence="1">Uncharacterized protein</fullName>
    </submittedName>
</protein>
<accession>A0A391NX18</accession>
<evidence type="ECO:0000313" key="1">
    <source>
        <dbReference type="EMBL" id="GCA65545.1"/>
    </source>
</evidence>
<comment type="caution">
    <text evidence="1">The sequence shown here is derived from an EMBL/GenBank/DDBJ whole genome shotgun (WGS) entry which is preliminary data.</text>
</comment>
<evidence type="ECO:0000313" key="2">
    <source>
        <dbReference type="Proteomes" id="UP000265618"/>
    </source>
</evidence>
<name>A0A391NX18_9EUKA</name>
<dbReference type="AlphaFoldDB" id="A0A391NX18"/>
<gene>
    <name evidence="1" type="ORF">KIPB_017346</name>
</gene>
<keyword evidence="2" id="KW-1185">Reference proteome</keyword>